<dbReference type="Gene3D" id="1.10.530.10">
    <property type="match status" value="1"/>
</dbReference>
<dbReference type="EMBL" id="PFEQ01000009">
    <property type="protein sequence ID" value="PJE74226.1"/>
    <property type="molecule type" value="Genomic_DNA"/>
</dbReference>
<keyword evidence="2" id="KW-0732">Signal</keyword>
<comment type="caution">
    <text evidence="3">The sequence shown here is derived from an EMBL/GenBank/DDBJ whole genome shotgun (WGS) entry which is preliminary data.</text>
</comment>
<proteinExistence type="predicted"/>
<reference evidence="4" key="1">
    <citation type="submission" date="2017-09" db="EMBL/GenBank/DDBJ databases">
        <title>Depth-based differentiation of microbial function through sediment-hosted aquifers and enrichment of novel symbionts in the deep terrestrial subsurface.</title>
        <authorList>
            <person name="Probst A.J."/>
            <person name="Ladd B."/>
            <person name="Jarett J.K."/>
            <person name="Geller-Mcgrath D.E."/>
            <person name="Sieber C.M.K."/>
            <person name="Emerson J.B."/>
            <person name="Anantharaman K."/>
            <person name="Thomas B.C."/>
            <person name="Malmstrom R."/>
            <person name="Stieglmeier M."/>
            <person name="Klingl A."/>
            <person name="Woyke T."/>
            <person name="Ryan C.M."/>
            <person name="Banfield J.F."/>
        </authorList>
    </citation>
    <scope>NUCLEOTIDE SEQUENCE [LARGE SCALE GENOMIC DNA]</scope>
</reference>
<dbReference type="InterPro" id="IPR023346">
    <property type="entry name" value="Lysozyme-like_dom_sf"/>
</dbReference>
<evidence type="ECO:0000313" key="4">
    <source>
        <dbReference type="Proteomes" id="UP000228700"/>
    </source>
</evidence>
<evidence type="ECO:0000256" key="2">
    <source>
        <dbReference type="SAM" id="SignalP"/>
    </source>
</evidence>
<feature type="chain" id="PRO_5014915609" evidence="2">
    <location>
        <begin position="26"/>
        <end position="454"/>
    </location>
</feature>
<organism evidence="3 4">
    <name type="scientific">Candidatus Taylorbacteria bacterium CG10_big_fil_rev_8_21_14_0_10_41_48</name>
    <dbReference type="NCBI Taxonomy" id="1975024"/>
    <lineage>
        <taxon>Bacteria</taxon>
        <taxon>Candidatus Tayloriibacteriota</taxon>
    </lineage>
</organism>
<feature type="coiled-coil region" evidence="1">
    <location>
        <begin position="187"/>
        <end position="217"/>
    </location>
</feature>
<dbReference type="AlphaFoldDB" id="A0A2M8LC79"/>
<dbReference type="SUPFAM" id="SSF53955">
    <property type="entry name" value="Lysozyme-like"/>
    <property type="match status" value="1"/>
</dbReference>
<accession>A0A2M8LC79</accession>
<dbReference type="Proteomes" id="UP000228700">
    <property type="component" value="Unassembled WGS sequence"/>
</dbReference>
<protein>
    <submittedName>
        <fullName evidence="3">Uncharacterized protein</fullName>
    </submittedName>
</protein>
<gene>
    <name evidence="3" type="ORF">COV01_01890</name>
</gene>
<keyword evidence="1" id="KW-0175">Coiled coil</keyword>
<dbReference type="Gene3D" id="6.10.250.3150">
    <property type="match status" value="1"/>
</dbReference>
<name>A0A2M8LC79_9BACT</name>
<evidence type="ECO:0000256" key="1">
    <source>
        <dbReference type="SAM" id="Coils"/>
    </source>
</evidence>
<feature type="signal peptide" evidence="2">
    <location>
        <begin position="1"/>
        <end position="25"/>
    </location>
</feature>
<evidence type="ECO:0000313" key="3">
    <source>
        <dbReference type="EMBL" id="PJE74226.1"/>
    </source>
</evidence>
<sequence>MISVSRYGVMVLVALFVVAPSFTYAQSASSDAAAYQAKLQADYDQAVKEREALVGERKKITDQTDLIKQDIAIISAQIKEAQARIAFKTATINSISKDIGVKAQSIQDLSGKLERSAESLAELLRRTHEQDSISLPQILLGQHSFSSFFIEVDSFQTVKNALNQSMEDVRSYRSKTETEKVSLEDRKDKELDAKQVIEKEKRDIERKKNERDVLLAALDKQAAGYQSLIAAKERRLAQIKSALFQLSGGEGIPFGDAYTYAVEAEKATGVRPAFLLAILQQESDIGKNVGNCYLKSDDGSGVGVNTGKYFKNVMKPTRDVSPFKAIALDLGFDPYTMRVSCPMSYGYGGAMGPAQFIPSTWVLFEKRIKKALDISVPNPWDPEHAFVASSLYLSDLGAALQTYSGEWNAACRYYSGARCGIRTGSTTYGNSVMKKAQNIQECMIDPIQGKSNGC</sequence>